<proteinExistence type="predicted"/>
<name>A0A179G6D2_METCM</name>
<dbReference type="AlphaFoldDB" id="A0A179G6D2"/>
<accession>A0A179G6D2</accession>
<organism evidence="3 4">
    <name type="scientific">Pochonia chlamydosporia 170</name>
    <dbReference type="NCBI Taxonomy" id="1380566"/>
    <lineage>
        <taxon>Eukaryota</taxon>
        <taxon>Fungi</taxon>
        <taxon>Dikarya</taxon>
        <taxon>Ascomycota</taxon>
        <taxon>Pezizomycotina</taxon>
        <taxon>Sordariomycetes</taxon>
        <taxon>Hypocreomycetidae</taxon>
        <taxon>Hypocreales</taxon>
        <taxon>Clavicipitaceae</taxon>
        <taxon>Pochonia</taxon>
    </lineage>
</organism>
<dbReference type="Proteomes" id="UP000078397">
    <property type="component" value="Unassembled WGS sequence"/>
</dbReference>
<gene>
    <name evidence="3" type="ORF">VFPPC_13002</name>
</gene>
<evidence type="ECO:0000313" key="4">
    <source>
        <dbReference type="Proteomes" id="UP000078397"/>
    </source>
</evidence>
<dbReference type="EMBL" id="LSBJ02000001">
    <property type="protein sequence ID" value="OAQ73394.1"/>
    <property type="molecule type" value="Genomic_DNA"/>
</dbReference>
<dbReference type="RefSeq" id="XP_018149477.1">
    <property type="nucleotide sequence ID" value="XM_018290779.1"/>
</dbReference>
<reference evidence="3 4" key="1">
    <citation type="journal article" date="2016" name="PLoS Pathog.">
        <title>Biosynthesis of antibiotic leucinostatins in bio-control fungus Purpureocillium lilacinum and their inhibition on phytophthora revealed by genome mining.</title>
        <authorList>
            <person name="Wang G."/>
            <person name="Liu Z."/>
            <person name="Lin R."/>
            <person name="Li E."/>
            <person name="Mao Z."/>
            <person name="Ling J."/>
            <person name="Yang Y."/>
            <person name="Yin W.B."/>
            <person name="Xie B."/>
        </authorList>
    </citation>
    <scope>NUCLEOTIDE SEQUENCE [LARGE SCALE GENOMIC DNA]</scope>
    <source>
        <strain evidence="3">170</strain>
    </source>
</reference>
<dbReference type="InterPro" id="IPR054448">
    <property type="entry name" value="HTH_put_ascomycetes"/>
</dbReference>
<dbReference type="OrthoDB" id="4085451at2759"/>
<keyword evidence="4" id="KW-1185">Reference proteome</keyword>
<evidence type="ECO:0000313" key="3">
    <source>
        <dbReference type="EMBL" id="OAQ73394.1"/>
    </source>
</evidence>
<sequence>MGSSTSKVGRATPVAARRYPVRDQNRGPANLSQTKQHAKLPSGSGKKEHAIIADGSDPDFSHGDFSRRLQQMGVVQPNPTFSPSSTAKTHMRQELSDTPKYALSSHNATLSVLEAREFLQQQADDDTAKVGQTRSHGRRFVDMRTLIDSLRLRDQGVPYTAIEERLKLQPGTLGRLGRRGILAHLSKAL</sequence>
<dbReference type="GeneID" id="28854773"/>
<protein>
    <recommendedName>
        <fullName evidence="2">Helix-turn-helix domain-containing protein</fullName>
    </recommendedName>
</protein>
<evidence type="ECO:0000256" key="1">
    <source>
        <dbReference type="SAM" id="MobiDB-lite"/>
    </source>
</evidence>
<evidence type="ECO:0000259" key="2">
    <source>
        <dbReference type="Pfam" id="PF22943"/>
    </source>
</evidence>
<dbReference type="Pfam" id="PF22943">
    <property type="entry name" value="HTH_68"/>
    <property type="match status" value="1"/>
</dbReference>
<comment type="caution">
    <text evidence="3">The sequence shown here is derived from an EMBL/GenBank/DDBJ whole genome shotgun (WGS) entry which is preliminary data.</text>
</comment>
<feature type="domain" description="Helix-turn-helix" evidence="2">
    <location>
        <begin position="140"/>
        <end position="184"/>
    </location>
</feature>
<feature type="region of interest" description="Disordered" evidence="1">
    <location>
        <begin position="1"/>
        <end position="64"/>
    </location>
</feature>
<dbReference type="KEGG" id="pchm:VFPPC_13002"/>
<dbReference type="STRING" id="1380566.A0A179G6D2"/>